<evidence type="ECO:0000256" key="3">
    <source>
        <dbReference type="ARBA" id="ARBA00022598"/>
    </source>
</evidence>
<evidence type="ECO:0000256" key="2">
    <source>
        <dbReference type="ARBA" id="ARBA00011209"/>
    </source>
</evidence>
<dbReference type="OrthoDB" id="9802183at2"/>
<keyword evidence="6 9" id="KW-0648">Protein biosynthesis</keyword>
<evidence type="ECO:0000256" key="4">
    <source>
        <dbReference type="ARBA" id="ARBA00022741"/>
    </source>
</evidence>
<keyword evidence="9" id="KW-0963">Cytoplasm</keyword>
<evidence type="ECO:0000256" key="1">
    <source>
        <dbReference type="ARBA" id="ARBA00008226"/>
    </source>
</evidence>
<comment type="subcellular location">
    <subcellularLocation>
        <location evidence="9">Cytoplasm</location>
    </subcellularLocation>
</comment>
<dbReference type="Gene3D" id="3.30.930.10">
    <property type="entry name" value="Bira Bifunctional Protein, Domain 2"/>
    <property type="match status" value="1"/>
</dbReference>
<dbReference type="InterPro" id="IPR045864">
    <property type="entry name" value="aa-tRNA-synth_II/BPL/LPL"/>
</dbReference>
<dbReference type="NCBIfam" id="NF006827">
    <property type="entry name" value="PRK09348.1"/>
    <property type="match status" value="1"/>
</dbReference>
<gene>
    <name evidence="9" type="primary">glyQ</name>
    <name evidence="10" type="ORF">TPSD3_13710</name>
</gene>
<comment type="subunit">
    <text evidence="2 9">Tetramer of two alpha and two beta subunits.</text>
</comment>
<dbReference type="PRINTS" id="PR01044">
    <property type="entry name" value="TRNASYNTHGA"/>
</dbReference>
<evidence type="ECO:0000256" key="6">
    <source>
        <dbReference type="ARBA" id="ARBA00022917"/>
    </source>
</evidence>
<dbReference type="Gene3D" id="1.20.58.180">
    <property type="entry name" value="Class II aaRS and biotin synthetases, domain 2"/>
    <property type="match status" value="1"/>
</dbReference>
<dbReference type="Pfam" id="PF02091">
    <property type="entry name" value="tRNA-synt_2e"/>
    <property type="match status" value="1"/>
</dbReference>
<protein>
    <recommendedName>
        <fullName evidence="9">Glycine--tRNA ligase alpha subunit</fullName>
        <ecNumber evidence="9">6.1.1.14</ecNumber>
    </recommendedName>
    <alternativeName>
        <fullName evidence="9">Glycyl-tRNA synthetase alpha subunit</fullName>
        <shortName evidence="9">GlyRS</shortName>
    </alternativeName>
</protein>
<dbReference type="InterPro" id="IPR002310">
    <property type="entry name" value="Gly-tRNA_ligase_asu"/>
</dbReference>
<reference evidence="10 11" key="1">
    <citation type="submission" date="2016-12" db="EMBL/GenBank/DDBJ databases">
        <title>Thioflexothrix psekupsii D3 genome sequencing and assembly.</title>
        <authorList>
            <person name="Fomenkov A."/>
            <person name="Vincze T."/>
            <person name="Grabovich M."/>
            <person name="Anton B.P."/>
            <person name="Dubinina G."/>
            <person name="Orlova M."/>
            <person name="Belousova E."/>
            <person name="Roberts R.J."/>
        </authorList>
    </citation>
    <scope>NUCLEOTIDE SEQUENCE [LARGE SCALE GENOMIC DNA]</scope>
    <source>
        <strain evidence="10">D3</strain>
    </source>
</reference>
<dbReference type="GO" id="GO:0005524">
    <property type="term" value="F:ATP binding"/>
    <property type="evidence" value="ECO:0007669"/>
    <property type="project" value="UniProtKB-UniRule"/>
</dbReference>
<comment type="caution">
    <text evidence="10">The sequence shown here is derived from an EMBL/GenBank/DDBJ whole genome shotgun (WGS) entry which is preliminary data.</text>
</comment>
<comment type="catalytic activity">
    <reaction evidence="8 9">
        <text>tRNA(Gly) + glycine + ATP = glycyl-tRNA(Gly) + AMP + diphosphate</text>
        <dbReference type="Rhea" id="RHEA:16013"/>
        <dbReference type="Rhea" id="RHEA-COMP:9664"/>
        <dbReference type="Rhea" id="RHEA-COMP:9683"/>
        <dbReference type="ChEBI" id="CHEBI:30616"/>
        <dbReference type="ChEBI" id="CHEBI:33019"/>
        <dbReference type="ChEBI" id="CHEBI:57305"/>
        <dbReference type="ChEBI" id="CHEBI:78442"/>
        <dbReference type="ChEBI" id="CHEBI:78522"/>
        <dbReference type="ChEBI" id="CHEBI:456215"/>
        <dbReference type="EC" id="6.1.1.14"/>
    </reaction>
</comment>
<proteinExistence type="inferred from homology"/>
<dbReference type="GO" id="GO:0006426">
    <property type="term" value="P:glycyl-tRNA aminoacylation"/>
    <property type="evidence" value="ECO:0007669"/>
    <property type="project" value="UniProtKB-UniRule"/>
</dbReference>
<name>A0A251X462_9GAMM</name>
<keyword evidence="3 9" id="KW-0436">Ligase</keyword>
<dbReference type="AlphaFoldDB" id="A0A251X462"/>
<dbReference type="GO" id="GO:0005829">
    <property type="term" value="C:cytosol"/>
    <property type="evidence" value="ECO:0007669"/>
    <property type="project" value="TreeGrafter"/>
</dbReference>
<keyword evidence="7 9" id="KW-0030">Aminoacyl-tRNA synthetase</keyword>
<keyword evidence="4 9" id="KW-0547">Nucleotide-binding</keyword>
<dbReference type="PROSITE" id="PS50861">
    <property type="entry name" value="AA_TRNA_LIGASE_II_GLYAB"/>
    <property type="match status" value="1"/>
</dbReference>
<evidence type="ECO:0000256" key="5">
    <source>
        <dbReference type="ARBA" id="ARBA00022840"/>
    </source>
</evidence>
<dbReference type="NCBIfam" id="TIGR00388">
    <property type="entry name" value="glyQ"/>
    <property type="match status" value="1"/>
</dbReference>
<comment type="similarity">
    <text evidence="1 9">Belongs to the class-II aminoacyl-tRNA synthetase family.</text>
</comment>
<dbReference type="RefSeq" id="WP_086489087.1">
    <property type="nucleotide sequence ID" value="NZ_MSLT01000023.1"/>
</dbReference>
<evidence type="ECO:0000256" key="7">
    <source>
        <dbReference type="ARBA" id="ARBA00023146"/>
    </source>
</evidence>
<evidence type="ECO:0000256" key="9">
    <source>
        <dbReference type="HAMAP-Rule" id="MF_00254"/>
    </source>
</evidence>
<keyword evidence="11" id="KW-1185">Reference proteome</keyword>
<accession>A0A251X462</accession>
<evidence type="ECO:0000313" key="10">
    <source>
        <dbReference type="EMBL" id="OUD12176.1"/>
    </source>
</evidence>
<keyword evidence="5 9" id="KW-0067">ATP-binding</keyword>
<evidence type="ECO:0000256" key="8">
    <source>
        <dbReference type="ARBA" id="ARBA00047937"/>
    </source>
</evidence>
<dbReference type="Proteomes" id="UP000194798">
    <property type="component" value="Unassembled WGS sequence"/>
</dbReference>
<sequence length="303" mass="34591">MSSSLTFQDLLLQLQNFWAKQGCVIQQPYDMEVGAGTFHPATFLRAVGPEPWSAAYVQPSRRPTDGRYGENPNRLQHYYQYQVVIKPSPRNLQELYLESLQQLGIDPQIHDIRFVEDNWESPTLGAWGLGWEVWLNGMEVTQFTYFQQVGGLECKPVTGEITYGLERIAMYLQNVESVFDLVWTDGPLGRVTYGDVFHQNEVEMSTYNFEYAPVADLFHAFDVYERESLALLAAKLPLPAYEMALKASHTFNLLDARRAISVTERQRFILRVRALARGAAQGYYDRRESLGFPICQNAARAGV</sequence>
<dbReference type="PANTHER" id="PTHR30075:SF2">
    <property type="entry name" value="GLYCINE--TRNA LIGASE, CHLOROPLASTIC_MITOCHONDRIAL 2"/>
    <property type="match status" value="1"/>
</dbReference>
<dbReference type="SUPFAM" id="SSF55681">
    <property type="entry name" value="Class II aaRS and biotin synthetases"/>
    <property type="match status" value="1"/>
</dbReference>
<dbReference type="InterPro" id="IPR006194">
    <property type="entry name" value="Gly-tRNA-synth_heterodimer"/>
</dbReference>
<dbReference type="GO" id="GO:0004820">
    <property type="term" value="F:glycine-tRNA ligase activity"/>
    <property type="evidence" value="ECO:0007669"/>
    <property type="project" value="UniProtKB-UniRule"/>
</dbReference>
<dbReference type="PANTHER" id="PTHR30075">
    <property type="entry name" value="GLYCYL-TRNA SYNTHETASE"/>
    <property type="match status" value="1"/>
</dbReference>
<dbReference type="EMBL" id="MSLT01000023">
    <property type="protein sequence ID" value="OUD12176.1"/>
    <property type="molecule type" value="Genomic_DNA"/>
</dbReference>
<dbReference type="EC" id="6.1.1.14" evidence="9"/>
<evidence type="ECO:0000313" key="11">
    <source>
        <dbReference type="Proteomes" id="UP000194798"/>
    </source>
</evidence>
<dbReference type="FunFam" id="3.30.930.10:FF:000006">
    <property type="entry name" value="Glycine--tRNA ligase alpha subunit"/>
    <property type="match status" value="1"/>
</dbReference>
<organism evidence="10 11">
    <name type="scientific">Thioflexithrix psekupsensis</name>
    <dbReference type="NCBI Taxonomy" id="1570016"/>
    <lineage>
        <taxon>Bacteria</taxon>
        <taxon>Pseudomonadati</taxon>
        <taxon>Pseudomonadota</taxon>
        <taxon>Gammaproteobacteria</taxon>
        <taxon>Thiotrichales</taxon>
        <taxon>Thioflexithrix</taxon>
    </lineage>
</organism>
<dbReference type="CDD" id="cd00733">
    <property type="entry name" value="GlyRS_alpha_core"/>
    <property type="match status" value="1"/>
</dbReference>
<dbReference type="HAMAP" id="MF_00254">
    <property type="entry name" value="Gly_tRNA_synth_alpha"/>
    <property type="match status" value="1"/>
</dbReference>